<dbReference type="EMBL" id="CM023473">
    <property type="protein sequence ID" value="KAH7953204.1"/>
    <property type="molecule type" value="Genomic_DNA"/>
</dbReference>
<evidence type="ECO:0000313" key="1">
    <source>
        <dbReference type="EMBL" id="KAH7953204.1"/>
    </source>
</evidence>
<dbReference type="Proteomes" id="UP000821865">
    <property type="component" value="Chromosome 4"/>
</dbReference>
<gene>
    <name evidence="1" type="ORF">HPB49_005868</name>
</gene>
<keyword evidence="2" id="KW-1185">Reference proteome</keyword>
<accession>A0ACB8CVI9</accession>
<organism evidence="1 2">
    <name type="scientific">Dermacentor silvarum</name>
    <name type="common">Tick</name>
    <dbReference type="NCBI Taxonomy" id="543639"/>
    <lineage>
        <taxon>Eukaryota</taxon>
        <taxon>Metazoa</taxon>
        <taxon>Ecdysozoa</taxon>
        <taxon>Arthropoda</taxon>
        <taxon>Chelicerata</taxon>
        <taxon>Arachnida</taxon>
        <taxon>Acari</taxon>
        <taxon>Parasitiformes</taxon>
        <taxon>Ixodida</taxon>
        <taxon>Ixodoidea</taxon>
        <taxon>Ixodidae</taxon>
        <taxon>Rhipicephalinae</taxon>
        <taxon>Dermacentor</taxon>
    </lineage>
</organism>
<name>A0ACB8CVI9_DERSI</name>
<comment type="caution">
    <text evidence="1">The sequence shown here is derived from an EMBL/GenBank/DDBJ whole genome shotgun (WGS) entry which is preliminary data.</text>
</comment>
<sequence>MGGSSAGVRFSSSPLPLPTPNHLEKRSAKDKGSKFLRRLVHVRHMDFQFAMWQMLYLFVSPQKVYRNFQYRKQTKDQFARDDPAFLVLLGLWLVASSVGFVLILHINFLGFLKFLLWVIFIDCIGMGVLVATALWVISNKYLLKPTCRTEDVEWGYAFDVHLNAFFPPLVVLHVFQLFFSRLLSHHISLLFGNTLWLIALGYYIYITFLGYSGPRLFVEHAEPCRSRADGGAPSVVFRAVHVAHRRDDDTGHLCCATHRCQRLIGVVMGLALRNVIIAIALAALLPCTTGYDVFFYKPGFYDRKYGSFPEELRLSMVEEAKRMFQFGYDSYMKYAFPKDELNPIYCTGRGPDYDNPSNININDVLGDYSLTLVDSLDTLAVMGNASEFRNAVRLILDHVSFDKDNVVQVFEANIRLLGALLSAHLLITDQEQPFGDLRPPGYRDELLQLSRDLASRLLPAFDNTRTGIPYPRVNLRRGVPRGVSTHTCTAGAGSLLLEFGVLSRLLDDGAYEEAARRATRALWQLRAKDTGLMGNIVDVNTGEWIGKMSGIGAGLDSFYEYLLKTYILFGDIEDFRMFNESYSVIKQYMRKGRVSCNEGCGEHPLYVNVNMQDGSTSTLWIDSLQASFSGIQVLLGDIEEAICSHALFYAIWRRFGALPERFNWQKALPDLSFYPLRPELIESTYLLYRATKNPFYLHVGRDILQSLNNHTKAPCGYATIHNVQDKSLEDRMESFFLSETCKYLYLLFDIDNPLNKHFAKYIFTTEGHILPITRLLRMSPPARMSVPTAVSPIGDGVQTVATLVSRVLNETDRHCDKVPEERQYLLPLKHNYLQQISQSLGLDGDIV</sequence>
<protein>
    <submittedName>
        <fullName evidence="1">Uncharacterized protein</fullName>
    </submittedName>
</protein>
<evidence type="ECO:0000313" key="2">
    <source>
        <dbReference type="Proteomes" id="UP000821865"/>
    </source>
</evidence>
<reference evidence="1" key="1">
    <citation type="submission" date="2020-05" db="EMBL/GenBank/DDBJ databases">
        <title>Large-scale comparative analyses of tick genomes elucidate their genetic diversity and vector capacities.</title>
        <authorList>
            <person name="Jia N."/>
            <person name="Wang J."/>
            <person name="Shi W."/>
            <person name="Du L."/>
            <person name="Sun Y."/>
            <person name="Zhan W."/>
            <person name="Jiang J."/>
            <person name="Wang Q."/>
            <person name="Zhang B."/>
            <person name="Ji P."/>
            <person name="Sakyi L.B."/>
            <person name="Cui X."/>
            <person name="Yuan T."/>
            <person name="Jiang B."/>
            <person name="Yang W."/>
            <person name="Lam T.T.-Y."/>
            <person name="Chang Q."/>
            <person name="Ding S."/>
            <person name="Wang X."/>
            <person name="Zhu J."/>
            <person name="Ruan X."/>
            <person name="Zhao L."/>
            <person name="Wei J."/>
            <person name="Que T."/>
            <person name="Du C."/>
            <person name="Cheng J."/>
            <person name="Dai P."/>
            <person name="Han X."/>
            <person name="Huang E."/>
            <person name="Gao Y."/>
            <person name="Liu J."/>
            <person name="Shao H."/>
            <person name="Ye R."/>
            <person name="Li L."/>
            <person name="Wei W."/>
            <person name="Wang X."/>
            <person name="Wang C."/>
            <person name="Yang T."/>
            <person name="Huo Q."/>
            <person name="Li W."/>
            <person name="Guo W."/>
            <person name="Chen H."/>
            <person name="Zhou L."/>
            <person name="Ni X."/>
            <person name="Tian J."/>
            <person name="Zhou Y."/>
            <person name="Sheng Y."/>
            <person name="Liu T."/>
            <person name="Pan Y."/>
            <person name="Xia L."/>
            <person name="Li J."/>
            <person name="Zhao F."/>
            <person name="Cao W."/>
        </authorList>
    </citation>
    <scope>NUCLEOTIDE SEQUENCE</scope>
    <source>
        <strain evidence="1">Dsil-2018</strain>
    </source>
</reference>
<proteinExistence type="predicted"/>